<keyword evidence="5" id="KW-0732">Signal</keyword>
<comment type="caution">
    <text evidence="7">The sequence shown here is derived from an EMBL/GenBank/DDBJ whole genome shotgun (WGS) entry which is preliminary data.</text>
</comment>
<dbReference type="PROSITE" id="PS00196">
    <property type="entry name" value="COPPER_BLUE"/>
    <property type="match status" value="1"/>
</dbReference>
<dbReference type="CDD" id="cd04233">
    <property type="entry name" value="Auracyanin"/>
    <property type="match status" value="1"/>
</dbReference>
<evidence type="ECO:0000259" key="6">
    <source>
        <dbReference type="Pfam" id="PF00127"/>
    </source>
</evidence>
<dbReference type="Gene3D" id="2.60.40.420">
    <property type="entry name" value="Cupredoxins - blue copper proteins"/>
    <property type="match status" value="1"/>
</dbReference>
<evidence type="ECO:0000256" key="3">
    <source>
        <dbReference type="ARBA" id="ARBA00022982"/>
    </source>
</evidence>
<gene>
    <name evidence="7" type="ORF">K0O23_09200</name>
</gene>
<keyword evidence="3" id="KW-0249">Electron transport</keyword>
<evidence type="ECO:0000256" key="1">
    <source>
        <dbReference type="ARBA" id="ARBA00022448"/>
    </source>
</evidence>
<dbReference type="InterPro" id="IPR000923">
    <property type="entry name" value="BlueCu_1"/>
</dbReference>
<reference evidence="7 8" key="1">
    <citation type="journal article" date="2016" name="Int. J. Syst. Evol. Microbiol.">
        <title>Pontibacter aydingkolensis sp. nov., isolated from soil of a salt lake.</title>
        <authorList>
            <person name="Osman G."/>
            <person name="Zhang T."/>
            <person name="Lou K."/>
            <person name="Gao Y."/>
            <person name="Chang W."/>
            <person name="Lin Q."/>
            <person name="Yang H.M."/>
            <person name="Huo X.D."/>
            <person name="Wang N."/>
        </authorList>
    </citation>
    <scope>NUCLEOTIDE SEQUENCE [LARGE SCALE GENOMIC DNA]</scope>
    <source>
        <strain evidence="7 8">KACC 19255</strain>
    </source>
</reference>
<evidence type="ECO:0000313" key="7">
    <source>
        <dbReference type="EMBL" id="MBW7467244.1"/>
    </source>
</evidence>
<dbReference type="InterPro" id="IPR008972">
    <property type="entry name" value="Cupredoxin"/>
</dbReference>
<dbReference type="Pfam" id="PF00127">
    <property type="entry name" value="Copper-bind"/>
    <property type="match status" value="1"/>
</dbReference>
<keyword evidence="1" id="KW-0813">Transport</keyword>
<feature type="domain" description="Blue (type 1) copper" evidence="6">
    <location>
        <begin position="64"/>
        <end position="177"/>
    </location>
</feature>
<evidence type="ECO:0000256" key="2">
    <source>
        <dbReference type="ARBA" id="ARBA00022723"/>
    </source>
</evidence>
<evidence type="ECO:0000256" key="4">
    <source>
        <dbReference type="ARBA" id="ARBA00023008"/>
    </source>
</evidence>
<keyword evidence="2" id="KW-0479">Metal-binding</keyword>
<dbReference type="PANTHER" id="PTHR38439">
    <property type="entry name" value="AURACYANIN-B"/>
    <property type="match status" value="1"/>
</dbReference>
<dbReference type="PANTHER" id="PTHR38439:SF2">
    <property type="entry name" value="OUTER MEMBRANE PROTEIN H.8"/>
    <property type="match status" value="1"/>
</dbReference>
<keyword evidence="4" id="KW-0186">Copper</keyword>
<dbReference type="RefSeq" id="WP_219877130.1">
    <property type="nucleotide sequence ID" value="NZ_JAHYXK010000006.1"/>
</dbReference>
<sequence>MKSVSIILYSVTALWLLGCNSATDSNGIEVPADIHDTTSARITEDKDTTLQHVEEIILKAIGNSPEDMIFDQDTLEVKVNTFVKLTFINEGADQSMIHNVVFTQPDKYKLVALAGAKVGAPGNYVPESEAVIAASPLALPGQTVEMEFTAPSEPGTYGFVCTYPGHWQKMNGTLIVK</sequence>
<accession>A0ABS7CTQ6</accession>
<protein>
    <submittedName>
        <fullName evidence="7">Azurin</fullName>
    </submittedName>
</protein>
<feature type="signal peptide" evidence="5">
    <location>
        <begin position="1"/>
        <end position="24"/>
    </location>
</feature>
<dbReference type="EMBL" id="JAHYXK010000006">
    <property type="protein sequence ID" value="MBW7467244.1"/>
    <property type="molecule type" value="Genomic_DNA"/>
</dbReference>
<dbReference type="Proteomes" id="UP000813018">
    <property type="component" value="Unassembled WGS sequence"/>
</dbReference>
<dbReference type="PROSITE" id="PS51257">
    <property type="entry name" value="PROKAR_LIPOPROTEIN"/>
    <property type="match status" value="1"/>
</dbReference>
<dbReference type="InterPro" id="IPR028871">
    <property type="entry name" value="BlueCu_1_BS"/>
</dbReference>
<feature type="chain" id="PRO_5046032903" evidence="5">
    <location>
        <begin position="25"/>
        <end position="177"/>
    </location>
</feature>
<dbReference type="InterPro" id="IPR050845">
    <property type="entry name" value="Cu-binding_ET"/>
</dbReference>
<dbReference type="SUPFAM" id="SSF49503">
    <property type="entry name" value="Cupredoxins"/>
    <property type="match status" value="1"/>
</dbReference>
<name>A0ABS7CTQ6_9BACT</name>
<evidence type="ECO:0000256" key="5">
    <source>
        <dbReference type="SAM" id="SignalP"/>
    </source>
</evidence>
<proteinExistence type="predicted"/>
<evidence type="ECO:0000313" key="8">
    <source>
        <dbReference type="Proteomes" id="UP000813018"/>
    </source>
</evidence>
<keyword evidence="8" id="KW-1185">Reference proteome</keyword>
<organism evidence="7 8">
    <name type="scientific">Pontibacter aydingkolensis</name>
    <dbReference type="NCBI Taxonomy" id="1911536"/>
    <lineage>
        <taxon>Bacteria</taxon>
        <taxon>Pseudomonadati</taxon>
        <taxon>Bacteroidota</taxon>
        <taxon>Cytophagia</taxon>
        <taxon>Cytophagales</taxon>
        <taxon>Hymenobacteraceae</taxon>
        <taxon>Pontibacter</taxon>
    </lineage>
</organism>